<gene>
    <name evidence="1" type="ORF">phi674_gp52</name>
</gene>
<keyword evidence="2" id="KW-1185">Reference proteome</keyword>
<dbReference type="EMBL" id="MG324354">
    <property type="protein sequence ID" value="ATW62970.1"/>
    <property type="molecule type" value="Genomic_DNA"/>
</dbReference>
<dbReference type="Proteomes" id="UP000241216">
    <property type="component" value="Segment"/>
</dbReference>
<dbReference type="OrthoDB" id="31490at10239"/>
<evidence type="ECO:0000313" key="2">
    <source>
        <dbReference type="Proteomes" id="UP000241216"/>
    </source>
</evidence>
<organism evidence="1 2">
    <name type="scientific">Corynebacterium phage phi674</name>
    <dbReference type="NCBI Taxonomy" id="2052822"/>
    <lineage>
        <taxon>Viruses</taxon>
        <taxon>Duplodnaviria</taxon>
        <taxon>Heunggongvirae</taxon>
        <taxon>Uroviricota</taxon>
        <taxon>Caudoviricetes</taxon>
        <taxon>Ikedavirus</taxon>
        <taxon>Ikedavirus phi674</taxon>
    </lineage>
</organism>
<accession>A0A2H4PJ07</accession>
<reference evidence="2" key="1">
    <citation type="submission" date="2017-10" db="EMBL/GenBank/DDBJ databases">
        <title>Complete nucleotide sequences and annotations of phi673 and phi674, two new lytic phages of Corynebacterium glutamicum ATCC 13032.</title>
        <authorList>
            <person name="Yomantas Y.A.V."/>
            <person name="Abalakina E.G."/>
            <person name="Lobanova J.S."/>
            <person name="Mamontov V.T.A."/>
            <person name="Stoynova N.V."/>
            <person name="Mashko S.V."/>
        </authorList>
    </citation>
    <scope>NUCLEOTIDE SEQUENCE [LARGE SCALE GENOMIC DNA]</scope>
</reference>
<sequence>MNMADKPIKTDLPDQNYIPIPGTLERYAEVYGIASYDKRPVVWGRYRLGSTAAARANKLARHPNNDAFGLRFAQRTFLDDVYIIAYLEDEDLDKMHVAMTYDQWLTIHGFPDDLKEAGLRG</sequence>
<proteinExistence type="predicted"/>
<evidence type="ECO:0000313" key="1">
    <source>
        <dbReference type="EMBL" id="ATW62970.1"/>
    </source>
</evidence>
<protein>
    <submittedName>
        <fullName evidence="1">Uncharacterized protein</fullName>
    </submittedName>
</protein>
<name>A0A2H4PJ07_9CAUD</name>